<feature type="domain" description="Flagellar motor switch protein FliN-like C-terminal" evidence="1">
    <location>
        <begin position="223"/>
        <end position="288"/>
    </location>
</feature>
<reference evidence="3" key="1">
    <citation type="submission" date="2016-10" db="EMBL/GenBank/DDBJ databases">
        <authorList>
            <person name="Varghese N."/>
            <person name="Submissions S."/>
        </authorList>
    </citation>
    <scope>NUCLEOTIDE SEQUENCE [LARGE SCALE GENOMIC DNA]</scope>
    <source>
        <strain evidence="3">DSM 17616</strain>
    </source>
</reference>
<dbReference type="InterPro" id="IPR036429">
    <property type="entry name" value="SpoA-like_sf"/>
</dbReference>
<sequence>MNKMKTPTLLVQADQAARCQPFALTLDQRRFSAASKQAKQRLPDLAQAVETELSKLLTDVEFNIELTLCQGSALDSWLAEPGRLLLQCPVLVPTDTNCYLALDYISVHHLADLSLGGQLSKVLPGEEKTELSASELRICSRIAQRQLQAMQQLLFKEQSALPASAVKQQMEPARFQYLPLKVRLLLGSDVISWFLWLPLEFFIAPQYHSAISASAVDITHWPQVPVQCRVEMVRKKVSLRQLQACLDGAVLPIEFGSAMTLQLNQTALFLGKVAEEANSLVFQITDIVNKEKQA</sequence>
<dbReference type="Proteomes" id="UP000199371">
    <property type="component" value="Unassembled WGS sequence"/>
</dbReference>
<dbReference type="SUPFAM" id="SSF101801">
    <property type="entry name" value="Surface presentation of antigens (SPOA)"/>
    <property type="match status" value="1"/>
</dbReference>
<evidence type="ECO:0000259" key="1">
    <source>
        <dbReference type="Pfam" id="PF01052"/>
    </source>
</evidence>
<organism evidence="2 3">
    <name type="scientific">Rheinheimera pacifica</name>
    <dbReference type="NCBI Taxonomy" id="173990"/>
    <lineage>
        <taxon>Bacteria</taxon>
        <taxon>Pseudomonadati</taxon>
        <taxon>Pseudomonadota</taxon>
        <taxon>Gammaproteobacteria</taxon>
        <taxon>Chromatiales</taxon>
        <taxon>Chromatiaceae</taxon>
        <taxon>Rheinheimera</taxon>
    </lineage>
</organism>
<keyword evidence="2" id="KW-0969">Cilium</keyword>
<dbReference type="STRING" id="173990.SAMN05660691_00055"/>
<keyword evidence="2" id="KW-0282">Flagellum</keyword>
<dbReference type="Pfam" id="PF01052">
    <property type="entry name" value="FliMN_C"/>
    <property type="match status" value="1"/>
</dbReference>
<keyword evidence="2" id="KW-0966">Cell projection</keyword>
<protein>
    <submittedName>
        <fullName evidence="2">Type III flagellar switch regulator (C-ring) FliN C-term</fullName>
    </submittedName>
</protein>
<keyword evidence="3" id="KW-1185">Reference proteome</keyword>
<dbReference type="EMBL" id="FNXF01000001">
    <property type="protein sequence ID" value="SEH55069.1"/>
    <property type="molecule type" value="Genomic_DNA"/>
</dbReference>
<evidence type="ECO:0000313" key="3">
    <source>
        <dbReference type="Proteomes" id="UP000199371"/>
    </source>
</evidence>
<proteinExistence type="predicted"/>
<dbReference type="AlphaFoldDB" id="A0A1H6IZU9"/>
<dbReference type="OrthoDB" id="6399762at2"/>
<evidence type="ECO:0000313" key="2">
    <source>
        <dbReference type="EMBL" id="SEH55069.1"/>
    </source>
</evidence>
<dbReference type="InterPro" id="IPR001543">
    <property type="entry name" value="FliN-like_C"/>
</dbReference>
<name>A0A1H6IZU9_9GAMM</name>
<gene>
    <name evidence="2" type="ORF">SAMN05660691_00055</name>
</gene>
<accession>A0A1H6IZU9</accession>
<dbReference type="Gene3D" id="2.30.330.10">
    <property type="entry name" value="SpoA-like"/>
    <property type="match status" value="1"/>
</dbReference>